<sequence length="85" mass="8697">MSTILALIQAIGGVVVAGGYIARASRDYYGKQAVGEQGSPSTLLRTVDWLFLLFIGAIVVDGALQLALGHSVGALILSALLNPSG</sequence>
<keyword evidence="1" id="KW-0472">Membrane</keyword>
<name>A0A1F7YZR2_9BACT</name>
<feature type="transmembrane region" description="Helical" evidence="1">
    <location>
        <begin position="49"/>
        <end position="81"/>
    </location>
</feature>
<comment type="caution">
    <text evidence="2">The sequence shown here is derived from an EMBL/GenBank/DDBJ whole genome shotgun (WGS) entry which is preliminary data.</text>
</comment>
<dbReference type="AlphaFoldDB" id="A0A1F7YZR2"/>
<reference evidence="2 3" key="1">
    <citation type="journal article" date="2016" name="Nat. Commun.">
        <title>Thousands of microbial genomes shed light on interconnected biogeochemical processes in an aquifer system.</title>
        <authorList>
            <person name="Anantharaman K."/>
            <person name="Brown C.T."/>
            <person name="Hug L.A."/>
            <person name="Sharon I."/>
            <person name="Castelle C.J."/>
            <person name="Probst A.J."/>
            <person name="Thomas B.C."/>
            <person name="Singh A."/>
            <person name="Wilkins M.J."/>
            <person name="Karaoz U."/>
            <person name="Brodie E.L."/>
            <person name="Williams K.H."/>
            <person name="Hubbard S.S."/>
            <person name="Banfield J.F."/>
        </authorList>
    </citation>
    <scope>NUCLEOTIDE SEQUENCE [LARGE SCALE GENOMIC DNA]</scope>
</reference>
<keyword evidence="1" id="KW-1133">Transmembrane helix</keyword>
<accession>A0A1F7YZR2</accession>
<proteinExistence type="predicted"/>
<protein>
    <submittedName>
        <fullName evidence="2">Uncharacterized protein</fullName>
    </submittedName>
</protein>
<organism evidence="2 3">
    <name type="scientific">Candidatus Woesebacteria bacterium RIFCSPHIGHO2_02_FULL_39_13</name>
    <dbReference type="NCBI Taxonomy" id="1802505"/>
    <lineage>
        <taxon>Bacteria</taxon>
        <taxon>Candidatus Woeseibacteriota</taxon>
    </lineage>
</organism>
<evidence type="ECO:0000313" key="3">
    <source>
        <dbReference type="Proteomes" id="UP000177169"/>
    </source>
</evidence>
<gene>
    <name evidence="2" type="ORF">A3D01_04255</name>
</gene>
<keyword evidence="1" id="KW-0812">Transmembrane</keyword>
<dbReference type="Proteomes" id="UP000177169">
    <property type="component" value="Unassembled WGS sequence"/>
</dbReference>
<evidence type="ECO:0000256" key="1">
    <source>
        <dbReference type="SAM" id="Phobius"/>
    </source>
</evidence>
<dbReference type="EMBL" id="MGGR01000032">
    <property type="protein sequence ID" value="OGM32369.1"/>
    <property type="molecule type" value="Genomic_DNA"/>
</dbReference>
<evidence type="ECO:0000313" key="2">
    <source>
        <dbReference type="EMBL" id="OGM32369.1"/>
    </source>
</evidence>